<evidence type="ECO:0000256" key="2">
    <source>
        <dbReference type="ARBA" id="ARBA00006676"/>
    </source>
</evidence>
<sequence>MVDPTRYPDLVTHAFRKMWDAGVFLTLNSDDPAMIGTDLVANYVEVSRAYSFDVDDVTGLANNEVRAEFASDDERRKLFAR</sequence>
<comment type="similarity">
    <text evidence="2">Belongs to the metallo-dependent hydrolases superfamily. Adenosine and AMP deaminases family.</text>
</comment>
<dbReference type="InterPro" id="IPR001365">
    <property type="entry name" value="A_deaminase_dom"/>
</dbReference>
<reference evidence="7 8" key="1">
    <citation type="submission" date="2021-02" db="EMBL/GenBank/DDBJ databases">
        <authorList>
            <person name="Vanwijnsberghe S."/>
        </authorList>
    </citation>
    <scope>NUCLEOTIDE SEQUENCE [LARGE SCALE GENOMIC DNA]</scope>
    <source>
        <strain evidence="7 8">R-69776</strain>
    </source>
</reference>
<dbReference type="InterPro" id="IPR006330">
    <property type="entry name" value="Ado/ade_deaminase"/>
</dbReference>
<gene>
    <name evidence="7" type="primary">AAH1</name>
    <name evidence="7" type="ORF">R69776_06990</name>
</gene>
<evidence type="ECO:0000256" key="3">
    <source>
        <dbReference type="ARBA" id="ARBA00022723"/>
    </source>
</evidence>
<dbReference type="SUPFAM" id="SSF51556">
    <property type="entry name" value="Metallo-dependent hydrolases"/>
    <property type="match status" value="1"/>
</dbReference>
<name>A0ABM8SXB7_9BURK</name>
<evidence type="ECO:0000313" key="8">
    <source>
        <dbReference type="Proteomes" id="UP000673821"/>
    </source>
</evidence>
<keyword evidence="5" id="KW-0862">Zinc</keyword>
<dbReference type="PANTHER" id="PTHR43114">
    <property type="entry name" value="ADENINE DEAMINASE"/>
    <property type="match status" value="1"/>
</dbReference>
<organism evidence="7 8">
    <name type="scientific">Paraburkholderia nemoris</name>
    <dbReference type="NCBI Taxonomy" id="2793076"/>
    <lineage>
        <taxon>Bacteria</taxon>
        <taxon>Pseudomonadati</taxon>
        <taxon>Pseudomonadota</taxon>
        <taxon>Betaproteobacteria</taxon>
        <taxon>Burkholderiales</taxon>
        <taxon>Burkholderiaceae</taxon>
        <taxon>Paraburkholderia</taxon>
    </lineage>
</organism>
<comment type="caution">
    <text evidence="7">The sequence shown here is derived from an EMBL/GenBank/DDBJ whole genome shotgun (WGS) entry which is preliminary data.</text>
</comment>
<keyword evidence="4 7" id="KW-0378">Hydrolase</keyword>
<evidence type="ECO:0000256" key="4">
    <source>
        <dbReference type="ARBA" id="ARBA00022801"/>
    </source>
</evidence>
<protein>
    <submittedName>
        <fullName evidence="7">Adenine deaminase</fullName>
        <ecNumber evidence="7">3.5.4.2</ecNumber>
    </submittedName>
</protein>
<dbReference type="Gene3D" id="3.20.20.140">
    <property type="entry name" value="Metal-dependent hydrolases"/>
    <property type="match status" value="1"/>
</dbReference>
<dbReference type="Pfam" id="PF00962">
    <property type="entry name" value="A_deaminase"/>
    <property type="match status" value="1"/>
</dbReference>
<evidence type="ECO:0000256" key="1">
    <source>
        <dbReference type="ARBA" id="ARBA00001947"/>
    </source>
</evidence>
<proteinExistence type="inferred from homology"/>
<comment type="cofactor">
    <cofactor evidence="1">
        <name>Zn(2+)</name>
        <dbReference type="ChEBI" id="CHEBI:29105"/>
    </cofactor>
</comment>
<dbReference type="InterPro" id="IPR032466">
    <property type="entry name" value="Metal_Hydrolase"/>
</dbReference>
<dbReference type="EC" id="3.5.4.2" evidence="7"/>
<evidence type="ECO:0000259" key="6">
    <source>
        <dbReference type="Pfam" id="PF00962"/>
    </source>
</evidence>
<evidence type="ECO:0000256" key="5">
    <source>
        <dbReference type="ARBA" id="ARBA00022833"/>
    </source>
</evidence>
<keyword evidence="8" id="KW-1185">Reference proteome</keyword>
<keyword evidence="3" id="KW-0479">Metal-binding</keyword>
<dbReference type="Proteomes" id="UP000673821">
    <property type="component" value="Unassembled WGS sequence"/>
</dbReference>
<dbReference type="EMBL" id="CAJNBH010000029">
    <property type="protein sequence ID" value="CAE6839860.1"/>
    <property type="molecule type" value="Genomic_DNA"/>
</dbReference>
<dbReference type="PANTHER" id="PTHR43114:SF6">
    <property type="entry name" value="ADENINE DEAMINASE"/>
    <property type="match status" value="1"/>
</dbReference>
<feature type="domain" description="Adenosine deaminase" evidence="6">
    <location>
        <begin position="11"/>
        <end position="79"/>
    </location>
</feature>
<dbReference type="GO" id="GO:0000034">
    <property type="term" value="F:adenine deaminase activity"/>
    <property type="evidence" value="ECO:0007669"/>
    <property type="project" value="UniProtKB-EC"/>
</dbReference>
<evidence type="ECO:0000313" key="7">
    <source>
        <dbReference type="EMBL" id="CAE6839860.1"/>
    </source>
</evidence>
<accession>A0ABM8SXB7</accession>